<dbReference type="Pfam" id="PF02641">
    <property type="entry name" value="DUF190"/>
    <property type="match status" value="1"/>
</dbReference>
<accession>A0A9W6N126</accession>
<reference evidence="2" key="1">
    <citation type="journal article" date="2014" name="Int. J. Syst. Evol. Microbiol.">
        <title>Complete genome sequence of Corynebacterium casei LMG S-19264T (=DSM 44701T), isolated from a smear-ripened cheese.</title>
        <authorList>
            <consortium name="US DOE Joint Genome Institute (JGI-PGF)"/>
            <person name="Walter F."/>
            <person name="Albersmeier A."/>
            <person name="Kalinowski J."/>
            <person name="Ruckert C."/>
        </authorList>
    </citation>
    <scope>NUCLEOTIDE SEQUENCE</scope>
    <source>
        <strain evidence="2">VKM B-2484</strain>
    </source>
</reference>
<dbReference type="Gene3D" id="3.30.70.120">
    <property type="match status" value="1"/>
</dbReference>
<dbReference type="InterPro" id="IPR015867">
    <property type="entry name" value="N-reg_PII/ATP_PRibTrfase_C"/>
</dbReference>
<dbReference type="PANTHER" id="PTHR35983">
    <property type="entry name" value="UPF0166 PROTEIN TM_0021"/>
    <property type="match status" value="1"/>
</dbReference>
<dbReference type="PANTHER" id="PTHR35983:SF1">
    <property type="entry name" value="UPF0166 PROTEIN TM_0021"/>
    <property type="match status" value="1"/>
</dbReference>
<keyword evidence="3" id="KW-1185">Reference proteome</keyword>
<evidence type="ECO:0008006" key="4">
    <source>
        <dbReference type="Google" id="ProtNLM"/>
    </source>
</evidence>
<gene>
    <name evidence="2" type="ORF">GCM10017643_38860</name>
</gene>
<reference evidence="2" key="2">
    <citation type="submission" date="2023-01" db="EMBL/GenBank/DDBJ databases">
        <authorList>
            <person name="Sun Q."/>
            <person name="Evtushenko L."/>
        </authorList>
    </citation>
    <scope>NUCLEOTIDE SEQUENCE</scope>
    <source>
        <strain evidence="2">VKM B-2484</strain>
    </source>
</reference>
<sequence>MTNDILMVRIYLSEADHGKRKTLMQEILTLLQDRHAVQGVTVFRGIAGFGANGEVRADDILRLNVDLPLVIEFFDEPKVAEAAIALLDDIVPGGHIVSWPAKRYGTTALPLKRS</sequence>
<dbReference type="AlphaFoldDB" id="A0A9W6N126"/>
<organism evidence="2 3">
    <name type="scientific">Ancylobacter dichloromethanicus</name>
    <dbReference type="NCBI Taxonomy" id="518825"/>
    <lineage>
        <taxon>Bacteria</taxon>
        <taxon>Pseudomonadati</taxon>
        <taxon>Pseudomonadota</taxon>
        <taxon>Alphaproteobacteria</taxon>
        <taxon>Hyphomicrobiales</taxon>
        <taxon>Xanthobacteraceae</taxon>
        <taxon>Ancylobacter</taxon>
    </lineage>
</organism>
<name>A0A9W6N126_9HYPH</name>
<dbReference type="SUPFAM" id="SSF54913">
    <property type="entry name" value="GlnB-like"/>
    <property type="match status" value="1"/>
</dbReference>
<proteinExistence type="inferred from homology"/>
<dbReference type="RefSeq" id="WP_213376007.1">
    <property type="nucleotide sequence ID" value="NZ_BSFJ01000033.1"/>
</dbReference>
<comment type="caution">
    <text evidence="2">The sequence shown here is derived from an EMBL/GenBank/DDBJ whole genome shotgun (WGS) entry which is preliminary data.</text>
</comment>
<comment type="similarity">
    <text evidence="1">Belongs to the UPF0166 family.</text>
</comment>
<protein>
    <recommendedName>
        <fullName evidence="4">DUF190 domain-containing protein</fullName>
    </recommendedName>
</protein>
<dbReference type="EMBL" id="BSFJ01000033">
    <property type="protein sequence ID" value="GLK73768.1"/>
    <property type="molecule type" value="Genomic_DNA"/>
</dbReference>
<dbReference type="Proteomes" id="UP001143370">
    <property type="component" value="Unassembled WGS sequence"/>
</dbReference>
<evidence type="ECO:0000256" key="1">
    <source>
        <dbReference type="ARBA" id="ARBA00010554"/>
    </source>
</evidence>
<evidence type="ECO:0000313" key="2">
    <source>
        <dbReference type="EMBL" id="GLK73768.1"/>
    </source>
</evidence>
<dbReference type="InterPro" id="IPR011322">
    <property type="entry name" value="N-reg_PII-like_a/b"/>
</dbReference>
<dbReference type="InterPro" id="IPR003793">
    <property type="entry name" value="UPF0166"/>
</dbReference>
<evidence type="ECO:0000313" key="3">
    <source>
        <dbReference type="Proteomes" id="UP001143370"/>
    </source>
</evidence>